<dbReference type="Gene3D" id="2.60.40.10">
    <property type="entry name" value="Immunoglobulins"/>
    <property type="match status" value="1"/>
</dbReference>
<feature type="active site" description="Charge relay system" evidence="4 5">
    <location>
        <position position="571"/>
    </location>
</feature>
<comment type="caution">
    <text evidence="10">The sequence shown here is derived from an EMBL/GenBank/DDBJ whole genome shotgun (WGS) entry which is preliminary data.</text>
</comment>
<evidence type="ECO:0000256" key="1">
    <source>
        <dbReference type="ARBA" id="ARBA00022670"/>
    </source>
</evidence>
<feature type="active site" description="Charge relay system" evidence="4 5">
    <location>
        <position position="156"/>
    </location>
</feature>
<dbReference type="AlphaFoldDB" id="A0A849SIC9"/>
<dbReference type="GO" id="GO:0006508">
    <property type="term" value="P:proteolysis"/>
    <property type="evidence" value="ECO:0007669"/>
    <property type="project" value="UniProtKB-KW"/>
</dbReference>
<dbReference type="SUPFAM" id="SSF50939">
    <property type="entry name" value="Sialidases"/>
    <property type="match status" value="1"/>
</dbReference>
<evidence type="ECO:0000256" key="4">
    <source>
        <dbReference type="PIRSR" id="PIRSR615500-1"/>
    </source>
</evidence>
<dbReference type="InterPro" id="IPR036278">
    <property type="entry name" value="Sialidase_sf"/>
</dbReference>
<evidence type="ECO:0000256" key="7">
    <source>
        <dbReference type="SAM" id="SignalP"/>
    </source>
</evidence>
<dbReference type="Pfam" id="PF13860">
    <property type="entry name" value="FlgD_ig"/>
    <property type="match status" value="1"/>
</dbReference>
<protein>
    <submittedName>
        <fullName evidence="10">S8 family serine peptidase</fullName>
    </submittedName>
</protein>
<dbReference type="InterPro" id="IPR025965">
    <property type="entry name" value="FlgD/Vpr_Ig-like"/>
</dbReference>
<feature type="signal peptide" evidence="7">
    <location>
        <begin position="1"/>
        <end position="27"/>
    </location>
</feature>
<dbReference type="PRINTS" id="PR00723">
    <property type="entry name" value="SUBTILISIN"/>
</dbReference>
<dbReference type="GO" id="GO:0004252">
    <property type="term" value="F:serine-type endopeptidase activity"/>
    <property type="evidence" value="ECO:0007669"/>
    <property type="project" value="UniProtKB-UniRule"/>
</dbReference>
<evidence type="ECO:0000256" key="3">
    <source>
        <dbReference type="ARBA" id="ARBA00022825"/>
    </source>
</evidence>
<dbReference type="InterPro" id="IPR015500">
    <property type="entry name" value="Peptidase_S8_subtilisin-rel"/>
</dbReference>
<dbReference type="Pfam" id="PF00082">
    <property type="entry name" value="Peptidase_S8"/>
    <property type="match status" value="1"/>
</dbReference>
<feature type="chain" id="PRO_5032998292" evidence="7">
    <location>
        <begin position="28"/>
        <end position="919"/>
    </location>
</feature>
<dbReference type="InterPro" id="IPR036852">
    <property type="entry name" value="Peptidase_S8/S53_dom_sf"/>
</dbReference>
<dbReference type="Gene3D" id="2.60.120.1290">
    <property type="match status" value="1"/>
</dbReference>
<reference evidence="10 11" key="1">
    <citation type="submission" date="2020-04" db="EMBL/GenBank/DDBJ databases">
        <title>Metagenomic profiling of ammonia- and methane-oxidizing microorganisms in a Dutch drinking water treatment plant.</title>
        <authorList>
            <person name="Poghosyan L."/>
            <person name="Leucker S."/>
        </authorList>
    </citation>
    <scope>NUCLEOTIDE SEQUENCE [LARGE SCALE GENOMIC DNA]</scope>
    <source>
        <strain evidence="10">S-RSF-IL-03</strain>
    </source>
</reference>
<organism evidence="10 11">
    <name type="scientific">Eiseniibacteriota bacterium</name>
    <dbReference type="NCBI Taxonomy" id="2212470"/>
    <lineage>
        <taxon>Bacteria</taxon>
        <taxon>Candidatus Eiseniibacteriota</taxon>
    </lineage>
</organism>
<evidence type="ECO:0000313" key="11">
    <source>
        <dbReference type="Proteomes" id="UP000580839"/>
    </source>
</evidence>
<evidence type="ECO:0000256" key="2">
    <source>
        <dbReference type="ARBA" id="ARBA00022801"/>
    </source>
</evidence>
<dbReference type="PROSITE" id="PS51892">
    <property type="entry name" value="SUBTILASE"/>
    <property type="match status" value="1"/>
</dbReference>
<dbReference type="Gene3D" id="2.60.40.4070">
    <property type="match status" value="1"/>
</dbReference>
<feature type="domain" description="FlgD/Vpr Ig-like" evidence="9">
    <location>
        <begin position="841"/>
        <end position="904"/>
    </location>
</feature>
<dbReference type="InterPro" id="IPR023828">
    <property type="entry name" value="Peptidase_S8_Ser-AS"/>
</dbReference>
<feature type="active site" description="Charge relay system" evidence="4 5">
    <location>
        <position position="216"/>
    </location>
</feature>
<name>A0A849SIC9_UNCEI</name>
<dbReference type="Gene3D" id="3.40.50.200">
    <property type="entry name" value="Peptidase S8/S53 domain"/>
    <property type="match status" value="1"/>
</dbReference>
<feature type="domain" description="Peptidase S8/S53" evidence="8">
    <location>
        <begin position="147"/>
        <end position="621"/>
    </location>
</feature>
<dbReference type="InterPro" id="IPR000209">
    <property type="entry name" value="Peptidase_S8/S53_dom"/>
</dbReference>
<comment type="similarity">
    <text evidence="5">Belongs to the peptidase S8 family.</text>
</comment>
<dbReference type="NCBIfam" id="TIGR04183">
    <property type="entry name" value="Por_Secre_tail"/>
    <property type="match status" value="1"/>
</dbReference>
<feature type="region of interest" description="Disordered" evidence="6">
    <location>
        <begin position="505"/>
        <end position="527"/>
    </location>
</feature>
<evidence type="ECO:0000259" key="9">
    <source>
        <dbReference type="Pfam" id="PF13860"/>
    </source>
</evidence>
<keyword evidence="3 5" id="KW-0720">Serine protease</keyword>
<dbReference type="Proteomes" id="UP000580839">
    <property type="component" value="Unassembled WGS sequence"/>
</dbReference>
<dbReference type="SUPFAM" id="SSF52743">
    <property type="entry name" value="Subtilisin-like"/>
    <property type="match status" value="1"/>
</dbReference>
<evidence type="ECO:0000313" key="10">
    <source>
        <dbReference type="EMBL" id="NOT32657.1"/>
    </source>
</evidence>
<dbReference type="PANTHER" id="PTHR43399:SF5">
    <property type="entry name" value="PEPTIDASE S8 FAMILY WITH PROTEASE-ASSOCIATED DOMAIN"/>
    <property type="match status" value="1"/>
</dbReference>
<evidence type="ECO:0000259" key="8">
    <source>
        <dbReference type="Pfam" id="PF00082"/>
    </source>
</evidence>
<sequence length="919" mass="95490">MRRGDPFLSRTFALAVLALMIALPAFAASKLDPRIRTAVARLQSGEAVSQMLESAASITSSGMVDAFITGSVTRAELEALGVIVRTSIPGIHTAYIPADVVESVAALPEVLSIRGAAPVELELDISVPTTSATANRGPAPTFTGYNGAGVLVGDVDSGIDESHGDFDDAAGNTRIINIWDQTNGAGPSPAGYGYGTEWGSVSIDNNTCTQVNLDGHGTHVMGIAAGDGSQTAGVTPQYTYAGMAPMADIMMVNTTLQTTDILDGVSYIFDRATALGKNSVVNISLGSHFGPHDGTSPFEVGLSSLTGPGRVICKSAGNERGQARHAEVFAAGTGTNATMTLAGSATGRLFAIDGYYEATEDLNVQITTPNGTIVGPVSLGNISAAFPGTVTANGRVYLENGVALTATGDKEVYIEISAAAGQTMNGTWTFRFIPVTLGAANGEVDLWRFFNSTGTTANFVIGNQATEELVSEPGNAVDLITVAAYTSKRFWTDCNGNTTVNFNGSTNPGTLAGFSSPGPTRDGRQKPDIAAPGTAIVSARSFDQVVNCPASPGASTLVEDLGNHIVNAGTSMAAPHATGAVALMMQKYGAITPAFAKAFLTARAAVDANTGAVWNKDWGFGKLNVRDLIDPLVTVLSPNGAEVLFFGQNVNLTWNASDNLSVASVNIEISRDNGGSWSPIAVGVPNTGTFPWTVTAPASNLCLIRVTAADGWANTGFDTSDLVFAILDGATATQMRSFTALSRNGAVEVSWQLADESLMSSSVLERSDASTGTFTAIAADKRFESGVMTVIDRTVEAGHTYWYRVRVTDNGSVQTFGPVQATSGTAVLEFALSRPVPNPSNGVARMSFALPQMSQVSVSIHDVQGREIASLANGTFQAGQHNLTWNGATNGGRAAAGLYFVRMSVPGRAPINQRLVVTQ</sequence>
<dbReference type="InterPro" id="IPR026444">
    <property type="entry name" value="Secre_tail"/>
</dbReference>
<dbReference type="PANTHER" id="PTHR43399">
    <property type="entry name" value="SUBTILISIN-RELATED"/>
    <property type="match status" value="1"/>
</dbReference>
<evidence type="ECO:0000256" key="6">
    <source>
        <dbReference type="SAM" id="MobiDB-lite"/>
    </source>
</evidence>
<gene>
    <name evidence="10" type="ORF">HOP12_00630</name>
</gene>
<accession>A0A849SIC9</accession>
<dbReference type="EMBL" id="JABFRW010000007">
    <property type="protein sequence ID" value="NOT32657.1"/>
    <property type="molecule type" value="Genomic_DNA"/>
</dbReference>
<keyword evidence="1 5" id="KW-0645">Protease</keyword>
<evidence type="ECO:0000256" key="5">
    <source>
        <dbReference type="PROSITE-ProRule" id="PRU01240"/>
    </source>
</evidence>
<dbReference type="PROSITE" id="PS00138">
    <property type="entry name" value="SUBTILASE_SER"/>
    <property type="match status" value="1"/>
</dbReference>
<dbReference type="InterPro" id="IPR013783">
    <property type="entry name" value="Ig-like_fold"/>
</dbReference>
<dbReference type="InterPro" id="IPR051048">
    <property type="entry name" value="Peptidase_S8/S53_subtilisin"/>
</dbReference>
<proteinExistence type="inferred from homology"/>
<keyword evidence="7" id="KW-0732">Signal</keyword>
<keyword evidence="2 5" id="KW-0378">Hydrolase</keyword>